<feature type="transmembrane region" description="Helical" evidence="1">
    <location>
        <begin position="7"/>
        <end position="23"/>
    </location>
</feature>
<dbReference type="AlphaFoldDB" id="A0A087BBC2"/>
<feature type="transmembrane region" description="Helical" evidence="1">
    <location>
        <begin position="108"/>
        <end position="133"/>
    </location>
</feature>
<keyword evidence="1" id="KW-0472">Membrane</keyword>
<evidence type="ECO:0000313" key="2">
    <source>
        <dbReference type="EMBL" id="KFI68322.1"/>
    </source>
</evidence>
<proteinExistence type="predicted"/>
<evidence type="ECO:0000313" key="3">
    <source>
        <dbReference type="Proteomes" id="UP000029052"/>
    </source>
</evidence>
<reference evidence="2 3" key="1">
    <citation type="submission" date="2014-03" db="EMBL/GenBank/DDBJ databases">
        <title>Genomics of Bifidobacteria.</title>
        <authorList>
            <person name="Ventura M."/>
            <person name="Milani C."/>
            <person name="Lugli G.A."/>
        </authorList>
    </citation>
    <scope>NUCLEOTIDE SEQUENCE [LARGE SCALE GENOMIC DNA]</scope>
    <source>
        <strain evidence="2 3">LMG 11591</strain>
    </source>
</reference>
<comment type="caution">
    <text evidence="2">The sequence shown here is derived from an EMBL/GenBank/DDBJ whole genome shotgun (WGS) entry which is preliminary data.</text>
</comment>
<keyword evidence="1" id="KW-1133">Transmembrane helix</keyword>
<name>A0A087BBC2_9BIFI</name>
<dbReference type="STRING" id="1692.BMAGN_0281"/>
<accession>A0A087BBC2</accession>
<organism evidence="2 3">
    <name type="scientific">Bifidobacterium magnum</name>
    <dbReference type="NCBI Taxonomy" id="1692"/>
    <lineage>
        <taxon>Bacteria</taxon>
        <taxon>Bacillati</taxon>
        <taxon>Actinomycetota</taxon>
        <taxon>Actinomycetes</taxon>
        <taxon>Bifidobacteriales</taxon>
        <taxon>Bifidobacteriaceae</taxon>
        <taxon>Bifidobacterium</taxon>
    </lineage>
</organism>
<dbReference type="EMBL" id="JGZB01000004">
    <property type="protein sequence ID" value="KFI68322.1"/>
    <property type="molecule type" value="Genomic_DNA"/>
</dbReference>
<feature type="transmembrane region" description="Helical" evidence="1">
    <location>
        <begin position="68"/>
        <end position="88"/>
    </location>
</feature>
<keyword evidence="1" id="KW-0812">Transmembrane</keyword>
<sequence>MLKFGNWYFATWVLVLVLYSLHWSALNQTMTAPLLWFFFVTCTISLILGILSSPTIKTRIVLTRKHNPVVTILIALGFFLDWAYQGAVPVTQSYSGFQVGDQQTKVSVGIPGFHVFLISFTLFYGFYLIYLYFSNRQLRLFIEFLTIFILFIFNNSRGYCTFLLLIFILLFLFFKKNKQGCLCKSTFIKFCFCYRSFTFYWCAREYPFRI</sequence>
<evidence type="ECO:0000256" key="1">
    <source>
        <dbReference type="SAM" id="Phobius"/>
    </source>
</evidence>
<protein>
    <submittedName>
        <fullName evidence="2">Uncharacterized protein</fullName>
    </submittedName>
</protein>
<keyword evidence="3" id="KW-1185">Reference proteome</keyword>
<dbReference type="Proteomes" id="UP000029052">
    <property type="component" value="Unassembled WGS sequence"/>
</dbReference>
<gene>
    <name evidence="2" type="ORF">BMAGN_0281</name>
</gene>
<feature type="transmembrane region" description="Helical" evidence="1">
    <location>
        <begin position="145"/>
        <end position="174"/>
    </location>
</feature>
<feature type="transmembrane region" description="Helical" evidence="1">
    <location>
        <begin position="35"/>
        <end position="56"/>
    </location>
</feature>